<dbReference type="InterPro" id="IPR014030">
    <property type="entry name" value="Ketoacyl_synth_N"/>
</dbReference>
<dbReference type="Pfam" id="PF00109">
    <property type="entry name" value="ketoacyl-synt"/>
    <property type="match status" value="1"/>
</dbReference>
<dbReference type="InterPro" id="IPR036291">
    <property type="entry name" value="NAD(P)-bd_dom_sf"/>
</dbReference>
<evidence type="ECO:0000259" key="8">
    <source>
        <dbReference type="PROSITE" id="PS50075"/>
    </source>
</evidence>
<evidence type="ECO:0000313" key="11">
    <source>
        <dbReference type="Proteomes" id="UP000037151"/>
    </source>
</evidence>
<keyword evidence="6" id="KW-0511">Multifunctional enzyme</keyword>
<dbReference type="Pfam" id="PF08659">
    <property type="entry name" value="KR"/>
    <property type="match status" value="1"/>
</dbReference>
<dbReference type="InterPro" id="IPR016035">
    <property type="entry name" value="Acyl_Trfase/lysoPLipase"/>
</dbReference>
<dbReference type="Gene3D" id="3.40.50.720">
    <property type="entry name" value="NAD(P)-binding Rossmann-like Domain"/>
    <property type="match status" value="2"/>
</dbReference>
<dbReference type="InterPro" id="IPR016039">
    <property type="entry name" value="Thiolase-like"/>
</dbReference>
<evidence type="ECO:0000256" key="2">
    <source>
        <dbReference type="ARBA" id="ARBA00022450"/>
    </source>
</evidence>
<dbReference type="CDD" id="cd00833">
    <property type="entry name" value="PKS"/>
    <property type="match status" value="1"/>
</dbReference>
<dbReference type="GO" id="GO:0031177">
    <property type="term" value="F:phosphopantetheine binding"/>
    <property type="evidence" value="ECO:0007669"/>
    <property type="project" value="InterPro"/>
</dbReference>
<dbReference type="InterPro" id="IPR013120">
    <property type="entry name" value="FAR_NAD-bd"/>
</dbReference>
<dbReference type="InterPro" id="IPR013968">
    <property type="entry name" value="PKS_KR"/>
</dbReference>
<dbReference type="SMART" id="SM00827">
    <property type="entry name" value="PKS_AT"/>
    <property type="match status" value="1"/>
</dbReference>
<comment type="caution">
    <text evidence="10">The sequence shown here is derived from an EMBL/GenBank/DDBJ whole genome shotgun (WGS) entry which is preliminary data.</text>
</comment>
<dbReference type="Pfam" id="PF00550">
    <property type="entry name" value="PP-binding"/>
    <property type="match status" value="1"/>
</dbReference>
<evidence type="ECO:0000313" key="10">
    <source>
        <dbReference type="EMBL" id="KND25265.1"/>
    </source>
</evidence>
<dbReference type="PROSITE" id="PS00606">
    <property type="entry name" value="KS3_1"/>
    <property type="match status" value="1"/>
</dbReference>
<dbReference type="EMBL" id="JPPY01000228">
    <property type="protein sequence ID" value="KND25265.1"/>
    <property type="molecule type" value="Genomic_DNA"/>
</dbReference>
<dbReference type="Gene3D" id="3.30.70.3290">
    <property type="match status" value="1"/>
</dbReference>
<evidence type="ECO:0000256" key="3">
    <source>
        <dbReference type="ARBA" id="ARBA00022553"/>
    </source>
</evidence>
<dbReference type="SUPFAM" id="SSF51735">
    <property type="entry name" value="NAD(P)-binding Rossmann-fold domains"/>
    <property type="match status" value="3"/>
</dbReference>
<dbReference type="Pfam" id="PF07993">
    <property type="entry name" value="NAD_binding_4"/>
    <property type="match status" value="1"/>
</dbReference>
<dbReference type="InterPro" id="IPR010080">
    <property type="entry name" value="Thioester_reductase-like_dom"/>
</dbReference>
<dbReference type="InterPro" id="IPR001227">
    <property type="entry name" value="Ac_transferase_dom_sf"/>
</dbReference>
<dbReference type="PROSITE" id="PS52004">
    <property type="entry name" value="KS3_2"/>
    <property type="match status" value="1"/>
</dbReference>
<evidence type="ECO:0000256" key="1">
    <source>
        <dbReference type="ARBA" id="ARBA00001957"/>
    </source>
</evidence>
<reference evidence="11" key="1">
    <citation type="submission" date="2014-07" db="EMBL/GenBank/DDBJ databases">
        <title>Genome sequencing of plant-pathogenic Streptomyces species.</title>
        <authorList>
            <person name="Harrison J."/>
            <person name="Sapp M."/>
            <person name="Thwaites R."/>
            <person name="Studholme D.J."/>
        </authorList>
    </citation>
    <scope>NUCLEOTIDE SEQUENCE [LARGE SCALE GENOMIC DNA]</scope>
    <source>
        <strain evidence="11">NCPPB 4445</strain>
    </source>
</reference>
<dbReference type="FunFam" id="3.40.47.10:FF:000019">
    <property type="entry name" value="Polyketide synthase type I"/>
    <property type="match status" value="1"/>
</dbReference>
<evidence type="ECO:0000256" key="4">
    <source>
        <dbReference type="ARBA" id="ARBA00022679"/>
    </source>
</evidence>
<dbReference type="InterPro" id="IPR009081">
    <property type="entry name" value="PP-bd_ACP"/>
</dbReference>
<feature type="domain" description="Carrier" evidence="8">
    <location>
        <begin position="1399"/>
        <end position="1474"/>
    </location>
</feature>
<dbReference type="Gene3D" id="1.10.1200.10">
    <property type="entry name" value="ACP-like"/>
    <property type="match status" value="1"/>
</dbReference>
<dbReference type="SMART" id="SM00823">
    <property type="entry name" value="PKS_PP"/>
    <property type="match status" value="1"/>
</dbReference>
<dbReference type="GO" id="GO:0004312">
    <property type="term" value="F:fatty acid synthase activity"/>
    <property type="evidence" value="ECO:0007669"/>
    <property type="project" value="TreeGrafter"/>
</dbReference>
<keyword evidence="4" id="KW-0808">Transferase</keyword>
<accession>A0A0L0JIQ8</accession>
<dbReference type="InterPro" id="IPR016036">
    <property type="entry name" value="Malonyl_transacylase_ACP-bd"/>
</dbReference>
<dbReference type="SMART" id="SM00825">
    <property type="entry name" value="PKS_KS"/>
    <property type="match status" value="1"/>
</dbReference>
<dbReference type="Pfam" id="PF08990">
    <property type="entry name" value="Docking"/>
    <property type="match status" value="1"/>
</dbReference>
<keyword evidence="5" id="KW-0045">Antibiotic biosynthesis</keyword>
<dbReference type="GO" id="GO:0006633">
    <property type="term" value="P:fatty acid biosynthetic process"/>
    <property type="evidence" value="ECO:0007669"/>
    <property type="project" value="InterPro"/>
</dbReference>
<comment type="cofactor">
    <cofactor evidence="1">
        <name>pantetheine 4'-phosphate</name>
        <dbReference type="ChEBI" id="CHEBI:47942"/>
    </cofactor>
</comment>
<dbReference type="CDD" id="cd08952">
    <property type="entry name" value="KR_1_SDR_x"/>
    <property type="match status" value="1"/>
</dbReference>
<dbReference type="PROSITE" id="PS50075">
    <property type="entry name" value="CARRIER"/>
    <property type="match status" value="1"/>
</dbReference>
<keyword evidence="3" id="KW-0597">Phosphoprotein</keyword>
<dbReference type="InterPro" id="IPR014043">
    <property type="entry name" value="Acyl_transferase_dom"/>
</dbReference>
<dbReference type="CDD" id="cd05235">
    <property type="entry name" value="SDR_e1"/>
    <property type="match status" value="1"/>
</dbReference>
<dbReference type="SUPFAM" id="SSF47336">
    <property type="entry name" value="ACP-like"/>
    <property type="match status" value="1"/>
</dbReference>
<dbReference type="SMART" id="SM01294">
    <property type="entry name" value="PKS_PP_betabranch"/>
    <property type="match status" value="1"/>
</dbReference>
<dbReference type="Proteomes" id="UP000037151">
    <property type="component" value="Unassembled WGS sequence"/>
</dbReference>
<dbReference type="GO" id="GO:0033068">
    <property type="term" value="P:macrolide biosynthetic process"/>
    <property type="evidence" value="ECO:0007669"/>
    <property type="project" value="UniProtKB-ARBA"/>
</dbReference>
<dbReference type="InterPro" id="IPR018201">
    <property type="entry name" value="Ketoacyl_synth_AS"/>
</dbReference>
<evidence type="ECO:0000259" key="9">
    <source>
        <dbReference type="PROSITE" id="PS52004"/>
    </source>
</evidence>
<feature type="domain" description="Ketosynthase family 3 (KS3)" evidence="9">
    <location>
        <begin position="33"/>
        <end position="459"/>
    </location>
</feature>
<keyword evidence="7" id="KW-0012">Acyltransferase</keyword>
<dbReference type="Pfam" id="PF22621">
    <property type="entry name" value="CurL-like_PKS_C"/>
    <property type="match status" value="1"/>
</dbReference>
<dbReference type="SUPFAM" id="SSF52151">
    <property type="entry name" value="FabD/lysophospholipase-like"/>
    <property type="match status" value="1"/>
</dbReference>
<dbReference type="InterPro" id="IPR036736">
    <property type="entry name" value="ACP-like_sf"/>
</dbReference>
<dbReference type="InterPro" id="IPR020806">
    <property type="entry name" value="PKS_PP-bd"/>
</dbReference>
<dbReference type="PATRIC" id="fig|42234.21.peg.8369"/>
<dbReference type="InterPro" id="IPR014031">
    <property type="entry name" value="Ketoacyl_synth_C"/>
</dbReference>
<dbReference type="InterPro" id="IPR015083">
    <property type="entry name" value="NorB/c/GfsB-D-like_docking"/>
</dbReference>
<dbReference type="InterPro" id="IPR050091">
    <property type="entry name" value="PKS_NRPS_Biosynth_Enz"/>
</dbReference>
<evidence type="ECO:0000256" key="7">
    <source>
        <dbReference type="ARBA" id="ARBA00023315"/>
    </source>
</evidence>
<keyword evidence="2" id="KW-0596">Phosphopantetheine</keyword>
<dbReference type="SUPFAM" id="SSF53901">
    <property type="entry name" value="Thiolase-like"/>
    <property type="match status" value="1"/>
</dbReference>
<evidence type="ECO:0000256" key="5">
    <source>
        <dbReference type="ARBA" id="ARBA00023194"/>
    </source>
</evidence>
<protein>
    <submittedName>
        <fullName evidence="10">Uncharacterized protein</fullName>
    </submittedName>
</protein>
<dbReference type="NCBIfam" id="TIGR01746">
    <property type="entry name" value="Thioester-redct"/>
    <property type="match status" value="1"/>
</dbReference>
<proteinExistence type="predicted"/>
<dbReference type="GO" id="GO:0004315">
    <property type="term" value="F:3-oxoacyl-[acyl-carrier-protein] synthase activity"/>
    <property type="evidence" value="ECO:0007669"/>
    <property type="project" value="InterPro"/>
</dbReference>
<sequence>MEKREKLLDYLKWVTADLHRAEARIAELESLPREPIAIIGMSCRYPGGVTSPEELWHLVTNGVDAIGELPSDRGWDVQGSYDSDPDTPGKFYNRGGGFLADVKGFDAAFFGTSPREALAMDPQHRLLLETSWEAIERAGIDPRSLRGSDTGVFGGVLYNGYGAGVDDPGLGIEGYLMTGTSSSVAIGRISYTLGLQGPAVTLDTACSSSPVALHLAAQSLLRDESSLALAGGAMVMANPAFFVEFSRQRGLSPDGRCKAFSSAADGMGFAEGVGMVLLERLSNARRNGHPVLAVIRGSAMNQDGASNGLTAPNGTAQQRVIRQALANAGLTPSDIDLVEAHGTGTRLGDPIEAQALLATYGQEHTPQRPVRLGTLKSNIGHAQTAAGVGGVIKTVMALRHGVMPRTLHADEPTSDVDWSAGTVELLTEALPWPDAGRPRRAAVSAFGVSGTNTHIVLEQAPEDEPAPADTGRTLPVVPWLLSARTPEALRAQAARLVSFVESASEVEARDVAYSLATGRTAFPHRAAVLGKDVGELVAGVRAVADGGPGATTLHGVAGEGQTAFLFTGQGAQQAGMGRELAETFPVFAAAFEEVCDGFAGLLPGSLKDVVFGGAGLDRTEWTQPALFAYEVALFRLLASWGVTPDYVTGHSVGELTAAHVAGVLALPDACALVAARARLMQALPEGGAMLAVQAAEDEVLPLLAGRGAEVGIAAVNGPRSVVLSGSGDAVSSLARTLSDRGHKVSRLKVSHAFHSPLMEPMLDEFAQAAGRLAFGTPVVRMAAPASEVSTPDYWIGHVRRPVRFADQVRRLRDQGVTRFVEVGPDGVLAAMGRECVDAGFVALQRRGRPEVRTLLTGLAQAHVLGTGIDWRAVFAGTGSRRIDLPTYPFQRRPYWLAPAQAGTSSPVAGTSEWGYEDRWRPWEAPAARKDGTLLVVVPTGVPAEWKEMVASGLGAAVPVEVDPAGGEQAVVDAVAGARVRDVTAVVSLLGLGDGVAGSVPVGLAGTVWLVRALAGAGVTAPLWCLTRGAVAVGAEDEVRSPEQTALWGLGRATALELPHRWGGLVDLPERIDQEVAGRLRAVVSGGPGGEDQVAIRPAGVFARRLVRSAPSAGRGDRTWAMRGTVLITGGTGALGAHMARWAVARGAEHVVLVSRRGMAADGAAGLQAQLEEAGARVTVAACDAADRAGLTAVLAAIPGEFPLTAVVHAAGVGDGDAPVGEISADGLAGLWRAKAGSAWLLHELTGELGLDLEAFVMFSSGASSWGSAGSPGYAAANAFLDGLAGYRRSRGLAATSIAWGTWSSDGLASEELLEHLARIGLRPMDPEPAITALERALLDGHTLLTVTDTDWRRFVPAFTAHRPSPLLADLSEARDTLADDATPPLPQRLAGLSPGEQHRQLLHHTHTELAATLGHDDLTGIDPGHPFKELGLDSLTAVELSNRLSTATGVRLSPSALFDHENLTTLVEHLHSELMGGSLAPTPAAVDFDAEIRLAADVVPPAETAPTDPGTVFLTGATGFVGAFLLRDLMRSTEAKVHCLVRAADEATAFERLRAALTGYRLWDEIDAKRLAVVVGDLARPGLGLAPETSDALARTVDVIYHVGADVNWLKPYSALKAANVTGTEEVLRLATRYRTVPVHYLSSTGVFARRAPHGGALAPNDPAGPGSELPTGYTQSKYVAERMIDIARSRGLPVTVYRADVVCGDQLNGACQTRDFIWLSLKGGLQAGALPSDADALIGMVPVDYVTAAMVRLSQTGSAAGRTFHLQNRKPAGFREMAARLRASGYRLDDVPWADFVATVRADRDNALFPVIDVFSVFMKLGEASHVPVDVGGTEQALAGSGITCPEITPELLGLYARFFAESGYFPAFPDDGRK</sequence>
<dbReference type="SUPFAM" id="SSF55048">
    <property type="entry name" value="Probable ACP-binding domain of malonyl-CoA ACP transacylase"/>
    <property type="match status" value="1"/>
</dbReference>
<dbReference type="Pfam" id="PF00698">
    <property type="entry name" value="Acyl_transf_1"/>
    <property type="match status" value="1"/>
</dbReference>
<dbReference type="Pfam" id="PF02801">
    <property type="entry name" value="Ketoacyl-synt_C"/>
    <property type="match status" value="1"/>
</dbReference>
<gene>
    <name evidence="10" type="ORF">IQ63_40710</name>
</gene>
<dbReference type="PROSITE" id="PS00012">
    <property type="entry name" value="PHOSPHOPANTETHEINE"/>
    <property type="match status" value="1"/>
</dbReference>
<dbReference type="InterPro" id="IPR020841">
    <property type="entry name" value="PKS_Beta-ketoAc_synthase_dom"/>
</dbReference>
<dbReference type="InterPro" id="IPR006162">
    <property type="entry name" value="Ppantetheine_attach_site"/>
</dbReference>
<dbReference type="PANTHER" id="PTHR43775">
    <property type="entry name" value="FATTY ACID SYNTHASE"/>
    <property type="match status" value="1"/>
</dbReference>
<dbReference type="Gene3D" id="3.40.47.10">
    <property type="match status" value="1"/>
</dbReference>
<dbReference type="SMART" id="SM00822">
    <property type="entry name" value="PKS_KR"/>
    <property type="match status" value="1"/>
</dbReference>
<name>A0A0L0JIQ8_9ACTN</name>
<dbReference type="InterPro" id="IPR057326">
    <property type="entry name" value="KR_dom"/>
</dbReference>
<dbReference type="Gene3D" id="3.40.366.10">
    <property type="entry name" value="Malonyl-Coenzyme A Acyl Carrier Protein, domain 2"/>
    <property type="match status" value="1"/>
</dbReference>
<dbReference type="PANTHER" id="PTHR43775:SF51">
    <property type="entry name" value="INACTIVE PHENOLPHTHIOCEROL SYNTHESIS POLYKETIDE SYNTHASE TYPE I PKS1-RELATED"/>
    <property type="match status" value="1"/>
</dbReference>
<dbReference type="OrthoDB" id="9778690at2"/>
<organism evidence="10 11">
    <name type="scientific">Streptomyces acidiscabies</name>
    <dbReference type="NCBI Taxonomy" id="42234"/>
    <lineage>
        <taxon>Bacteria</taxon>
        <taxon>Bacillati</taxon>
        <taxon>Actinomycetota</taxon>
        <taxon>Actinomycetes</taxon>
        <taxon>Kitasatosporales</taxon>
        <taxon>Streptomycetaceae</taxon>
        <taxon>Streptomyces</taxon>
    </lineage>
</organism>
<evidence type="ECO:0000256" key="6">
    <source>
        <dbReference type="ARBA" id="ARBA00023268"/>
    </source>
</evidence>